<keyword evidence="1" id="KW-0732">Signal</keyword>
<feature type="chain" id="PRO_5006857776" description="Six-hairpin glycosidase-like protein" evidence="1">
    <location>
        <begin position="19"/>
        <end position="716"/>
    </location>
</feature>
<evidence type="ECO:0000313" key="2">
    <source>
        <dbReference type="EMBL" id="CEL10466.1"/>
    </source>
</evidence>
<dbReference type="InterPro" id="IPR008928">
    <property type="entry name" value="6-hairpin_glycosidase_sf"/>
</dbReference>
<feature type="signal peptide" evidence="1">
    <location>
        <begin position="1"/>
        <end position="18"/>
    </location>
</feature>
<evidence type="ECO:0000256" key="1">
    <source>
        <dbReference type="SAM" id="SignalP"/>
    </source>
</evidence>
<dbReference type="OMA" id="EIAYWRY"/>
<accession>A0A0U5GDS5</accession>
<evidence type="ECO:0008006" key="4">
    <source>
        <dbReference type="Google" id="ProtNLM"/>
    </source>
</evidence>
<dbReference type="Gene3D" id="1.50.10.10">
    <property type="match status" value="1"/>
</dbReference>
<dbReference type="Proteomes" id="UP000054771">
    <property type="component" value="Unassembled WGS sequence"/>
</dbReference>
<keyword evidence="3" id="KW-1185">Reference proteome</keyword>
<dbReference type="OrthoDB" id="3534988at2759"/>
<dbReference type="SUPFAM" id="SSF48208">
    <property type="entry name" value="Six-hairpin glycosidases"/>
    <property type="match status" value="1"/>
</dbReference>
<dbReference type="GO" id="GO:0005975">
    <property type="term" value="P:carbohydrate metabolic process"/>
    <property type="evidence" value="ECO:0007669"/>
    <property type="project" value="InterPro"/>
</dbReference>
<dbReference type="AlphaFoldDB" id="A0A0U5GDS5"/>
<proteinExistence type="predicted"/>
<sequence length="716" mass="80287">MLSPRYLWVCLLPSLAVARIDRQAIVSKYNVVRTNLIDNETTPLQVGNGDFAFSVDNTGMQSFHPFNTMSSWAWHNDSLPTNGEKLSDYTGVPKLTHGRNVSYDIPDPDLPEVSQWLIGNPNRINLGRIGLTYRGEYLSASQISEPRQQLDVWNGVIISTFKVAGKPVQVVTQGDFDSDAVTFEVKSDLLHSGDLTVTLDFPYPPIHSTKYKYEVFVGVYDFPDNHTTSIVPSSRSDTAHIYHELQETTYFVNLRWPSKSGVRLSKAKNSTGIAKHRYTLSPTHASSSLTFAAHFSPDREIPKPPAVIQQRNKSGWNRYWNNGGFVDLTKSSNPAADELQRRIILSQYHVRVNSAATGQSPQESGLMNNGWYGKFHMEMLIWHNAHWATWGRQEFFDRIFPALYETLLPSSLERASKMGWEGARWPKMTETNTGVSSPGGINGYLLWQQPHPMYLAELAYQASPTRRTLEKWDEVLTATADYLASYAWKNESSGYYDLGPPSYGVTENTPPLETRNLAYETAYWHYALEKAIAWRKRLHRPVPDSWVTVSRHLAPVPIVDGLYAVYDGLNSSWWSDYSLTDDPRSLIMLQGILPDTPAVDPTVAKKTADKVWEIWPDEDIRGWGRPVLAINSARIGDPERAVYHLTAFDWWKFDGAGFAIRGGDGGTPPPFMPGNAGFLYAVAYMAAGWAGSGGHAPGFPKDGSWVVSHEGLMKAL</sequence>
<organism evidence="2 3">
    <name type="scientific">Aspergillus calidoustus</name>
    <dbReference type="NCBI Taxonomy" id="454130"/>
    <lineage>
        <taxon>Eukaryota</taxon>
        <taxon>Fungi</taxon>
        <taxon>Dikarya</taxon>
        <taxon>Ascomycota</taxon>
        <taxon>Pezizomycotina</taxon>
        <taxon>Eurotiomycetes</taxon>
        <taxon>Eurotiomycetidae</taxon>
        <taxon>Eurotiales</taxon>
        <taxon>Aspergillaceae</taxon>
        <taxon>Aspergillus</taxon>
        <taxon>Aspergillus subgen. Nidulantes</taxon>
    </lineage>
</organism>
<reference evidence="3" key="1">
    <citation type="journal article" date="2016" name="Genome Announc.">
        <title>Draft genome sequences of fungus Aspergillus calidoustus.</title>
        <authorList>
            <person name="Horn F."/>
            <person name="Linde J."/>
            <person name="Mattern D.J."/>
            <person name="Walther G."/>
            <person name="Guthke R."/>
            <person name="Scherlach K."/>
            <person name="Martin K."/>
            <person name="Brakhage A.A."/>
            <person name="Petzke L."/>
            <person name="Valiante V."/>
        </authorList>
    </citation>
    <scope>NUCLEOTIDE SEQUENCE [LARGE SCALE GENOMIC DNA]</scope>
    <source>
        <strain evidence="3">SF006504</strain>
    </source>
</reference>
<gene>
    <name evidence="2" type="ORF">ASPCAL13585</name>
</gene>
<dbReference type="InterPro" id="IPR012341">
    <property type="entry name" value="6hp_glycosidase-like_sf"/>
</dbReference>
<dbReference type="GO" id="GO:0003824">
    <property type="term" value="F:catalytic activity"/>
    <property type="evidence" value="ECO:0007669"/>
    <property type="project" value="UniProtKB-ARBA"/>
</dbReference>
<evidence type="ECO:0000313" key="3">
    <source>
        <dbReference type="Proteomes" id="UP000054771"/>
    </source>
</evidence>
<protein>
    <recommendedName>
        <fullName evidence="4">Six-hairpin glycosidase-like protein</fullName>
    </recommendedName>
</protein>
<name>A0A0U5GDS5_ASPCI</name>
<dbReference type="STRING" id="454130.A0A0U5GDS5"/>
<dbReference type="EMBL" id="CDMC01000018">
    <property type="protein sequence ID" value="CEL10466.1"/>
    <property type="molecule type" value="Genomic_DNA"/>
</dbReference>